<keyword evidence="4" id="KW-0256">Endoplasmic reticulum</keyword>
<evidence type="ECO:0000256" key="10">
    <source>
        <dbReference type="SAM" id="Phobius"/>
    </source>
</evidence>
<evidence type="ECO:0000256" key="1">
    <source>
        <dbReference type="ARBA" id="ARBA00004240"/>
    </source>
</evidence>
<dbReference type="PRINTS" id="PR00081">
    <property type="entry name" value="GDHRDH"/>
</dbReference>
<keyword evidence="10" id="KW-0812">Transmembrane</keyword>
<evidence type="ECO:0000256" key="8">
    <source>
        <dbReference type="ARBA" id="ARBA00023098"/>
    </source>
</evidence>
<evidence type="ECO:0000256" key="2">
    <source>
        <dbReference type="ARBA" id="ARBA00004760"/>
    </source>
</evidence>
<dbReference type="GO" id="GO:0006666">
    <property type="term" value="P:3-keto-sphinganine metabolic process"/>
    <property type="evidence" value="ECO:0007669"/>
    <property type="project" value="InterPro"/>
</dbReference>
<dbReference type="PANTHER" id="PTHR43550:SF3">
    <property type="entry name" value="3-KETODIHYDROSPHINGOSINE REDUCTASE"/>
    <property type="match status" value="1"/>
</dbReference>
<keyword evidence="8" id="KW-0443">Lipid metabolism</keyword>
<proteinExistence type="predicted"/>
<keyword evidence="6" id="KW-0746">Sphingolipid metabolism</keyword>
<keyword evidence="10" id="KW-1133">Transmembrane helix</keyword>
<dbReference type="EC" id="1.1.1.102" evidence="9"/>
<sequence length="340" mass="36493">MDFSNPAFVYTTSSLGLVLLILVLIHFRIRPARFNLSEKHVVITGGSSGIGKAVAKKIAQAGSHVTIIARDQKKLEAAVLEIRESIPPCEGEECQLQFINWVSADLAKGHKEVENAIKEAERKCGGRSADVLVASAGHAVPKAFRDLAPTEVEGMCRLNYLSAVDACRAVLPGMVARGGGRIALVASQAAQAPIFGYTGYAPTKCALKGFAEALQMEVHRDGVHLSVAFPPDTDTPGFAEENKTKAPETHLVAESGALFGADQVAESIVNGIVKGRFLVWTGFDGWLLCNLTANMGPVFSVSDAFFQVMLSSLLRLVGFFYIVPWYITCKKAKAGLKKKS</sequence>
<evidence type="ECO:0000256" key="4">
    <source>
        <dbReference type="ARBA" id="ARBA00022824"/>
    </source>
</evidence>
<comment type="pathway">
    <text evidence="3">Sphingolipid metabolism.</text>
</comment>
<dbReference type="AlphaFoldDB" id="A0A7S3Y0W3"/>
<gene>
    <name evidence="11" type="ORF">HAKA00212_LOCUS16689</name>
</gene>
<dbReference type="CDD" id="cd08939">
    <property type="entry name" value="KDSR-like_SDR_c"/>
    <property type="match status" value="1"/>
</dbReference>
<protein>
    <recommendedName>
        <fullName evidence="9">3-dehydrosphinganine reductase</fullName>
        <ecNumber evidence="9">1.1.1.102</ecNumber>
    </recommendedName>
</protein>
<dbReference type="FunFam" id="3.40.50.720:FF:000468">
    <property type="entry name" value="Short-chain dehydrogenase, putative"/>
    <property type="match status" value="1"/>
</dbReference>
<dbReference type="Pfam" id="PF00106">
    <property type="entry name" value="adh_short"/>
    <property type="match status" value="1"/>
</dbReference>
<evidence type="ECO:0000256" key="9">
    <source>
        <dbReference type="ARBA" id="ARBA00026112"/>
    </source>
</evidence>
<accession>A0A7S3Y0W3</accession>
<dbReference type="GO" id="GO:0005789">
    <property type="term" value="C:endoplasmic reticulum membrane"/>
    <property type="evidence" value="ECO:0007669"/>
    <property type="project" value="TreeGrafter"/>
</dbReference>
<feature type="transmembrane region" description="Helical" evidence="10">
    <location>
        <begin position="305"/>
        <end position="327"/>
    </location>
</feature>
<keyword evidence="7" id="KW-0560">Oxidoreductase</keyword>
<dbReference type="GO" id="GO:0030148">
    <property type="term" value="P:sphingolipid biosynthetic process"/>
    <property type="evidence" value="ECO:0007669"/>
    <property type="project" value="InterPro"/>
</dbReference>
<feature type="transmembrane region" description="Helical" evidence="10">
    <location>
        <begin position="6"/>
        <end position="27"/>
    </location>
</feature>
<name>A0A7S3Y0W3_HETAK</name>
<dbReference type="Gene3D" id="3.40.50.720">
    <property type="entry name" value="NAD(P)-binding Rossmann-like Domain"/>
    <property type="match status" value="1"/>
</dbReference>
<dbReference type="InterPro" id="IPR036291">
    <property type="entry name" value="NAD(P)-bd_dom_sf"/>
</dbReference>
<dbReference type="SUPFAM" id="SSF51735">
    <property type="entry name" value="NAD(P)-binding Rossmann-fold domains"/>
    <property type="match status" value="1"/>
</dbReference>
<dbReference type="PANTHER" id="PTHR43550">
    <property type="entry name" value="3-KETODIHYDROSPHINGOSINE REDUCTASE"/>
    <property type="match status" value="1"/>
</dbReference>
<evidence type="ECO:0000256" key="3">
    <source>
        <dbReference type="ARBA" id="ARBA00004991"/>
    </source>
</evidence>
<evidence type="ECO:0000256" key="7">
    <source>
        <dbReference type="ARBA" id="ARBA00023002"/>
    </source>
</evidence>
<comment type="pathway">
    <text evidence="2">Lipid metabolism; sphingolipid metabolism.</text>
</comment>
<keyword evidence="10" id="KW-0472">Membrane</keyword>
<evidence type="ECO:0000256" key="5">
    <source>
        <dbReference type="ARBA" id="ARBA00022857"/>
    </source>
</evidence>
<dbReference type="GO" id="GO:0047560">
    <property type="term" value="F:3-dehydrosphinganine reductase activity"/>
    <property type="evidence" value="ECO:0007669"/>
    <property type="project" value="UniProtKB-EC"/>
</dbReference>
<keyword evidence="5" id="KW-0521">NADP</keyword>
<reference evidence="11" key="1">
    <citation type="submission" date="2021-01" db="EMBL/GenBank/DDBJ databases">
        <authorList>
            <person name="Corre E."/>
            <person name="Pelletier E."/>
            <person name="Niang G."/>
            <person name="Scheremetjew M."/>
            <person name="Finn R."/>
            <person name="Kale V."/>
            <person name="Holt S."/>
            <person name="Cochrane G."/>
            <person name="Meng A."/>
            <person name="Brown T."/>
            <person name="Cohen L."/>
        </authorList>
    </citation>
    <scope>NUCLEOTIDE SEQUENCE</scope>
    <source>
        <strain evidence="11">CCMP3107</strain>
    </source>
</reference>
<dbReference type="InterPro" id="IPR002347">
    <property type="entry name" value="SDR_fam"/>
</dbReference>
<comment type="subcellular location">
    <subcellularLocation>
        <location evidence="1">Endoplasmic reticulum</location>
    </subcellularLocation>
</comment>
<dbReference type="InterPro" id="IPR045022">
    <property type="entry name" value="KDSR-like"/>
</dbReference>
<evidence type="ECO:0000313" key="11">
    <source>
        <dbReference type="EMBL" id="CAE0637912.1"/>
    </source>
</evidence>
<dbReference type="EMBL" id="HBIU01036269">
    <property type="protein sequence ID" value="CAE0637912.1"/>
    <property type="molecule type" value="Transcribed_RNA"/>
</dbReference>
<evidence type="ECO:0000256" key="6">
    <source>
        <dbReference type="ARBA" id="ARBA00022919"/>
    </source>
</evidence>
<organism evidence="11">
    <name type="scientific">Heterosigma akashiwo</name>
    <name type="common">Chromophytic alga</name>
    <name type="synonym">Heterosigma carterae</name>
    <dbReference type="NCBI Taxonomy" id="2829"/>
    <lineage>
        <taxon>Eukaryota</taxon>
        <taxon>Sar</taxon>
        <taxon>Stramenopiles</taxon>
        <taxon>Ochrophyta</taxon>
        <taxon>Raphidophyceae</taxon>
        <taxon>Chattonellales</taxon>
        <taxon>Chattonellaceae</taxon>
        <taxon>Heterosigma</taxon>
    </lineage>
</organism>